<comment type="caution">
    <text evidence="3">The sequence shown here is derived from an EMBL/GenBank/DDBJ whole genome shotgun (WGS) entry which is preliminary data.</text>
</comment>
<dbReference type="GO" id="GO:0047661">
    <property type="term" value="F:amino-acid racemase activity"/>
    <property type="evidence" value="ECO:0007669"/>
    <property type="project" value="InterPro"/>
</dbReference>
<keyword evidence="4" id="KW-1185">Reference proteome</keyword>
<sequence length="228" mass="24851">MKKIGLIGGITPQSTIMYYQVLNDLAQQKYGGGHTAKVLVNSVDFGEISALQVAGKWDVLGNIMANAAISLERAGASCIIICANTMHLCVDAVKNKVSVPIIHIAEATAEAIIEKQLKKILLLGTKYTMEKKFYTDVLKSFGIEVVIPNEEDRDVVHQIIYDELAKGIINKKSKETYLAIIKKAQAKGVEGVVLGCTEIPLLVKQEDVLIPIFDTTTIHAIKAFNLSV</sequence>
<proteinExistence type="inferred from homology"/>
<dbReference type="Proteomes" id="UP000285780">
    <property type="component" value="Unassembled WGS sequence"/>
</dbReference>
<protein>
    <submittedName>
        <fullName evidence="3">Aspartate racemase</fullName>
    </submittedName>
</protein>
<dbReference type="RefSeq" id="WP_120186950.1">
    <property type="nucleotide sequence ID" value="NZ_RAQM01000009.1"/>
</dbReference>
<dbReference type="InterPro" id="IPR001920">
    <property type="entry name" value="Asp/Glu_race"/>
</dbReference>
<dbReference type="InterPro" id="IPR015942">
    <property type="entry name" value="Asp/Glu/hydantoin_racemase"/>
</dbReference>
<dbReference type="AlphaFoldDB" id="A0A420E0B0"/>
<reference evidence="3 4" key="1">
    <citation type="submission" date="2018-09" db="EMBL/GenBank/DDBJ databases">
        <title>Genomic Encyclopedia of Archaeal and Bacterial Type Strains, Phase II (KMG-II): from individual species to whole genera.</title>
        <authorList>
            <person name="Goeker M."/>
        </authorList>
    </citation>
    <scope>NUCLEOTIDE SEQUENCE [LARGE SCALE GENOMIC DNA]</scope>
    <source>
        <strain evidence="3 4">DSM 16505</strain>
    </source>
</reference>
<evidence type="ECO:0000313" key="4">
    <source>
        <dbReference type="Proteomes" id="UP000285780"/>
    </source>
</evidence>
<dbReference type="InterPro" id="IPR033134">
    <property type="entry name" value="Asp/Glu_racemase_AS_2"/>
</dbReference>
<gene>
    <name evidence="3" type="ORF">C8N26_1752</name>
</gene>
<organism evidence="3 4">
    <name type="scientific">Tenacibaculum lutimaris</name>
    <dbReference type="NCBI Taxonomy" id="285258"/>
    <lineage>
        <taxon>Bacteria</taxon>
        <taxon>Pseudomonadati</taxon>
        <taxon>Bacteroidota</taxon>
        <taxon>Flavobacteriia</taxon>
        <taxon>Flavobacteriales</taxon>
        <taxon>Flavobacteriaceae</taxon>
        <taxon>Tenacibaculum</taxon>
    </lineage>
</organism>
<dbReference type="SUPFAM" id="SSF53681">
    <property type="entry name" value="Aspartate/glutamate racemase"/>
    <property type="match status" value="2"/>
</dbReference>
<evidence type="ECO:0000256" key="1">
    <source>
        <dbReference type="ARBA" id="ARBA00007847"/>
    </source>
</evidence>
<comment type="similarity">
    <text evidence="1">Belongs to the aspartate/glutamate racemases family.</text>
</comment>
<dbReference type="NCBIfam" id="TIGR00035">
    <property type="entry name" value="asp_race"/>
    <property type="match status" value="1"/>
</dbReference>
<dbReference type="InterPro" id="IPR004380">
    <property type="entry name" value="Asp_race"/>
</dbReference>
<dbReference type="PANTHER" id="PTHR21198:SF7">
    <property type="entry name" value="ASPARTATE-GLUTAMATE RACEMASE FAMILY"/>
    <property type="match status" value="1"/>
</dbReference>
<name>A0A420E0B0_9FLAO</name>
<keyword evidence="2" id="KW-0413">Isomerase</keyword>
<evidence type="ECO:0000256" key="2">
    <source>
        <dbReference type="ARBA" id="ARBA00023235"/>
    </source>
</evidence>
<accession>A0A420E0B0</accession>
<dbReference type="EMBL" id="RAQM01000009">
    <property type="protein sequence ID" value="RKF03367.1"/>
    <property type="molecule type" value="Genomic_DNA"/>
</dbReference>
<dbReference type="PANTHER" id="PTHR21198">
    <property type="entry name" value="GLUTAMATE RACEMASE"/>
    <property type="match status" value="1"/>
</dbReference>
<dbReference type="Gene3D" id="3.40.50.1860">
    <property type="match status" value="2"/>
</dbReference>
<evidence type="ECO:0000313" key="3">
    <source>
        <dbReference type="EMBL" id="RKF03367.1"/>
    </source>
</evidence>
<dbReference type="PROSITE" id="PS00924">
    <property type="entry name" value="ASP_GLU_RACEMASE_2"/>
    <property type="match status" value="1"/>
</dbReference>
<dbReference type="Pfam" id="PF01177">
    <property type="entry name" value="Asp_Glu_race"/>
    <property type="match status" value="1"/>
</dbReference>